<feature type="transmembrane region" description="Helical" evidence="1">
    <location>
        <begin position="21"/>
        <end position="38"/>
    </location>
</feature>
<keyword evidence="1" id="KW-1133">Transmembrane helix</keyword>
<comment type="caution">
    <text evidence="2">The sequence shown here is derived from an EMBL/GenBank/DDBJ whole genome shotgun (WGS) entry which is preliminary data.</text>
</comment>
<accession>A0AAI9ELF8</accession>
<dbReference type="Proteomes" id="UP000046784">
    <property type="component" value="Unassembled WGS sequence"/>
</dbReference>
<gene>
    <name evidence="2" type="ORF">ERS008524_00361</name>
</gene>
<proteinExistence type="predicted"/>
<keyword evidence="1" id="KW-0472">Membrane</keyword>
<dbReference type="EMBL" id="CGCB01000001">
    <property type="protein sequence ID" value="CFQ85430.1"/>
    <property type="molecule type" value="Genomic_DNA"/>
</dbReference>
<protein>
    <submittedName>
        <fullName evidence="2">Uncharacterized protein</fullName>
    </submittedName>
</protein>
<sequence>MRYLKSSKKFDLDQSILAWSHLRGIMLILWFFVDFYSFDFNKVVGMNNFFIYISERYFLRGSYFKYLPTADVKDAYRCCHPSPIK</sequence>
<evidence type="ECO:0000256" key="1">
    <source>
        <dbReference type="SAM" id="Phobius"/>
    </source>
</evidence>
<name>A0AAI9ELF8_YERFR</name>
<dbReference type="AlphaFoldDB" id="A0AAI9ELF8"/>
<keyword evidence="1" id="KW-0812">Transmembrane</keyword>
<evidence type="ECO:0000313" key="2">
    <source>
        <dbReference type="EMBL" id="CFQ85430.1"/>
    </source>
</evidence>
<reference evidence="2 3" key="1">
    <citation type="submission" date="2015-03" db="EMBL/GenBank/DDBJ databases">
        <authorList>
            <consortium name="Pathogen Informatics"/>
            <person name="Murphy D."/>
        </authorList>
    </citation>
    <scope>NUCLEOTIDE SEQUENCE [LARGE SCALE GENOMIC DNA]</scope>
    <source>
        <strain evidence="2 3">3400/83</strain>
    </source>
</reference>
<organism evidence="2 3">
    <name type="scientific">Yersinia frederiksenii</name>
    <dbReference type="NCBI Taxonomy" id="29484"/>
    <lineage>
        <taxon>Bacteria</taxon>
        <taxon>Pseudomonadati</taxon>
        <taxon>Pseudomonadota</taxon>
        <taxon>Gammaproteobacteria</taxon>
        <taxon>Enterobacterales</taxon>
        <taxon>Yersiniaceae</taxon>
        <taxon>Yersinia</taxon>
    </lineage>
</organism>
<evidence type="ECO:0000313" key="3">
    <source>
        <dbReference type="Proteomes" id="UP000046784"/>
    </source>
</evidence>